<evidence type="ECO:0000313" key="6">
    <source>
        <dbReference type="EMBL" id="MBG9985720.1"/>
    </source>
</evidence>
<dbReference type="InterPro" id="IPR051013">
    <property type="entry name" value="MBL_superfamily_lactonases"/>
</dbReference>
<keyword evidence="7" id="KW-1185">Reference proteome</keyword>
<protein>
    <submittedName>
        <fullName evidence="6">MBL fold metallo-hydrolase</fullName>
    </submittedName>
</protein>
<keyword evidence="4" id="KW-0862">Zinc</keyword>
<dbReference type="EMBL" id="JACBXQ010000001">
    <property type="protein sequence ID" value="MBG9985720.1"/>
    <property type="molecule type" value="Genomic_DNA"/>
</dbReference>
<proteinExistence type="inferred from homology"/>
<dbReference type="Proteomes" id="UP000721415">
    <property type="component" value="Unassembled WGS sequence"/>
</dbReference>
<keyword evidence="3" id="KW-0378">Hydrolase</keyword>
<evidence type="ECO:0000256" key="4">
    <source>
        <dbReference type="ARBA" id="ARBA00022833"/>
    </source>
</evidence>
<evidence type="ECO:0000313" key="7">
    <source>
        <dbReference type="Proteomes" id="UP000721415"/>
    </source>
</evidence>
<dbReference type="PANTHER" id="PTHR42978">
    <property type="entry name" value="QUORUM-QUENCHING LACTONASE YTNP-RELATED-RELATED"/>
    <property type="match status" value="1"/>
</dbReference>
<evidence type="ECO:0000256" key="1">
    <source>
        <dbReference type="ARBA" id="ARBA00007749"/>
    </source>
</evidence>
<sequence>MLDQYQFHQMTLTWLEGASFLMDGGTNYGPVPRAVWGRYYPYNDNNQIPVLADPILIQYQDKNYLIDTSIEVGKLDQKMKRNLGIVSPANLTGSLNELNLRPEDIDVVLMTHMHNDHASGLTYMEAGQLQSRFPQAKIYMSQIEWEEVRNPNARTRNTYRKENWETIQDQVVTFDKEIELEKGIRMELTGGHSRGHAIVRLEQAGETLIHLADLLLTCTHTNPLWVGGVDDYPMDSIAAKEKLMPEALKGHYRFLFYHDPFYRMIEYSEDGKAIIDGLKSSHTSPLPITGHQDKFPRRMTYFA</sequence>
<organism evidence="6 7">
    <name type="scientific">Facklamia lactis</name>
    <dbReference type="NCBI Taxonomy" id="2749967"/>
    <lineage>
        <taxon>Bacteria</taxon>
        <taxon>Bacillati</taxon>
        <taxon>Bacillota</taxon>
        <taxon>Bacilli</taxon>
        <taxon>Lactobacillales</taxon>
        <taxon>Aerococcaceae</taxon>
        <taxon>Facklamia</taxon>
    </lineage>
</organism>
<reference evidence="6 7" key="1">
    <citation type="submission" date="2020-07" db="EMBL/GenBank/DDBJ databases">
        <title>Facklamia lactis sp. nov., isolated from raw milk.</title>
        <authorList>
            <person name="Doll E.V."/>
            <person name="Huptas C."/>
            <person name="Staib L."/>
            <person name="Wenning M."/>
            <person name="Scherer S."/>
        </authorList>
    </citation>
    <scope>NUCLEOTIDE SEQUENCE [LARGE SCALE GENOMIC DNA]</scope>
    <source>
        <strain evidence="6 7">DSM 111018</strain>
    </source>
</reference>
<dbReference type="InterPro" id="IPR036866">
    <property type="entry name" value="RibonucZ/Hydroxyglut_hydro"/>
</dbReference>
<accession>A0ABS0LNH9</accession>
<evidence type="ECO:0000259" key="5">
    <source>
        <dbReference type="SMART" id="SM00849"/>
    </source>
</evidence>
<dbReference type="SMART" id="SM00849">
    <property type="entry name" value="Lactamase_B"/>
    <property type="match status" value="1"/>
</dbReference>
<evidence type="ECO:0000256" key="3">
    <source>
        <dbReference type="ARBA" id="ARBA00022801"/>
    </source>
</evidence>
<feature type="domain" description="Metallo-beta-lactamase" evidence="5">
    <location>
        <begin position="51"/>
        <end position="251"/>
    </location>
</feature>
<dbReference type="InterPro" id="IPR001279">
    <property type="entry name" value="Metallo-B-lactamas"/>
</dbReference>
<dbReference type="Pfam" id="PF00753">
    <property type="entry name" value="Lactamase_B"/>
    <property type="match status" value="1"/>
</dbReference>
<keyword evidence="2" id="KW-0479">Metal-binding</keyword>
<evidence type="ECO:0000256" key="2">
    <source>
        <dbReference type="ARBA" id="ARBA00022723"/>
    </source>
</evidence>
<gene>
    <name evidence="6" type="ORF">HZY91_02290</name>
</gene>
<dbReference type="CDD" id="cd07728">
    <property type="entry name" value="YtnP-like_MBL-fold"/>
    <property type="match status" value="1"/>
</dbReference>
<comment type="similarity">
    <text evidence="1">Belongs to the metallo-beta-lactamase superfamily.</text>
</comment>
<dbReference type="RefSeq" id="WP_197114275.1">
    <property type="nucleotide sequence ID" value="NZ_JACBXQ010000001.1"/>
</dbReference>
<dbReference type="SUPFAM" id="SSF56281">
    <property type="entry name" value="Metallo-hydrolase/oxidoreductase"/>
    <property type="match status" value="1"/>
</dbReference>
<comment type="caution">
    <text evidence="6">The sequence shown here is derived from an EMBL/GenBank/DDBJ whole genome shotgun (WGS) entry which is preliminary data.</text>
</comment>
<dbReference type="Gene3D" id="3.60.15.10">
    <property type="entry name" value="Ribonuclease Z/Hydroxyacylglutathione hydrolase-like"/>
    <property type="match status" value="1"/>
</dbReference>
<name>A0ABS0LNH9_9LACT</name>
<dbReference type="PANTHER" id="PTHR42978:SF6">
    <property type="entry name" value="QUORUM-QUENCHING LACTONASE YTNP-RELATED"/>
    <property type="match status" value="1"/>
</dbReference>